<name>A0A0E9ULY4_ANGAN</name>
<protein>
    <submittedName>
        <fullName evidence="2">Uncharacterized protein</fullName>
    </submittedName>
</protein>
<feature type="region of interest" description="Disordered" evidence="1">
    <location>
        <begin position="1"/>
        <end position="28"/>
    </location>
</feature>
<evidence type="ECO:0000256" key="1">
    <source>
        <dbReference type="SAM" id="MobiDB-lite"/>
    </source>
</evidence>
<reference evidence="2" key="2">
    <citation type="journal article" date="2015" name="Fish Shellfish Immunol.">
        <title>Early steps in the European eel (Anguilla anguilla)-Vibrio vulnificus interaction in the gills: Role of the RtxA13 toxin.</title>
        <authorList>
            <person name="Callol A."/>
            <person name="Pajuelo D."/>
            <person name="Ebbesson L."/>
            <person name="Teles M."/>
            <person name="MacKenzie S."/>
            <person name="Amaro C."/>
        </authorList>
    </citation>
    <scope>NUCLEOTIDE SEQUENCE</scope>
</reference>
<reference evidence="2" key="1">
    <citation type="submission" date="2014-11" db="EMBL/GenBank/DDBJ databases">
        <authorList>
            <person name="Amaro Gonzalez C."/>
        </authorList>
    </citation>
    <scope>NUCLEOTIDE SEQUENCE</scope>
</reference>
<evidence type="ECO:0000313" key="2">
    <source>
        <dbReference type="EMBL" id="JAH66245.1"/>
    </source>
</evidence>
<proteinExistence type="predicted"/>
<sequence>MLLKGGVERGRAEEEKATVEPAVRTTLG</sequence>
<organism evidence="2">
    <name type="scientific">Anguilla anguilla</name>
    <name type="common">European freshwater eel</name>
    <name type="synonym">Muraena anguilla</name>
    <dbReference type="NCBI Taxonomy" id="7936"/>
    <lineage>
        <taxon>Eukaryota</taxon>
        <taxon>Metazoa</taxon>
        <taxon>Chordata</taxon>
        <taxon>Craniata</taxon>
        <taxon>Vertebrata</taxon>
        <taxon>Euteleostomi</taxon>
        <taxon>Actinopterygii</taxon>
        <taxon>Neopterygii</taxon>
        <taxon>Teleostei</taxon>
        <taxon>Anguilliformes</taxon>
        <taxon>Anguillidae</taxon>
        <taxon>Anguilla</taxon>
    </lineage>
</organism>
<dbReference type="AlphaFoldDB" id="A0A0E9ULY4"/>
<feature type="compositionally biased region" description="Basic and acidic residues" evidence="1">
    <location>
        <begin position="1"/>
        <end position="18"/>
    </location>
</feature>
<accession>A0A0E9ULY4</accession>
<dbReference type="EMBL" id="GBXM01042332">
    <property type="protein sequence ID" value="JAH66245.1"/>
    <property type="molecule type" value="Transcribed_RNA"/>
</dbReference>